<feature type="domain" description="C2H2-type" evidence="8">
    <location>
        <begin position="1437"/>
        <end position="1465"/>
    </location>
</feature>
<evidence type="ECO:0000256" key="2">
    <source>
        <dbReference type="ARBA" id="ARBA00022737"/>
    </source>
</evidence>
<evidence type="ECO:0000256" key="6">
    <source>
        <dbReference type="SAM" id="Coils"/>
    </source>
</evidence>
<evidence type="ECO:0000256" key="5">
    <source>
        <dbReference type="PROSITE-ProRule" id="PRU00042"/>
    </source>
</evidence>
<feature type="domain" description="C2H2-type" evidence="8">
    <location>
        <begin position="1621"/>
        <end position="1649"/>
    </location>
</feature>
<organism evidence="9 11">
    <name type="scientific">Bactrocera dorsalis</name>
    <name type="common">Oriental fruit fly</name>
    <name type="synonym">Dacus dorsalis</name>
    <dbReference type="NCBI Taxonomy" id="27457"/>
    <lineage>
        <taxon>Eukaryota</taxon>
        <taxon>Metazoa</taxon>
        <taxon>Ecdysozoa</taxon>
        <taxon>Arthropoda</taxon>
        <taxon>Hexapoda</taxon>
        <taxon>Insecta</taxon>
        <taxon>Pterygota</taxon>
        <taxon>Neoptera</taxon>
        <taxon>Endopterygota</taxon>
        <taxon>Diptera</taxon>
        <taxon>Brachycera</taxon>
        <taxon>Muscomorpha</taxon>
        <taxon>Tephritoidea</taxon>
        <taxon>Tephritidae</taxon>
        <taxon>Bactrocera</taxon>
        <taxon>Bactrocera</taxon>
    </lineage>
</organism>
<dbReference type="InterPro" id="IPR050688">
    <property type="entry name" value="Zinc_finger/UBP_domain"/>
</dbReference>
<evidence type="ECO:0000256" key="1">
    <source>
        <dbReference type="ARBA" id="ARBA00022723"/>
    </source>
</evidence>
<dbReference type="GeneID" id="105233358"/>
<evidence type="ECO:0000256" key="4">
    <source>
        <dbReference type="ARBA" id="ARBA00022833"/>
    </source>
</evidence>
<evidence type="ECO:0000313" key="12">
    <source>
        <dbReference type="RefSeq" id="XP_049302671.1"/>
    </source>
</evidence>
<evidence type="ECO:0000313" key="10">
    <source>
        <dbReference type="RefSeq" id="XP_049302657.1"/>
    </source>
</evidence>
<sequence>MPRHRKGAKNIGRRTRSAQMSYNRRLRIKMEKAVDEKLDSLAMYVPFINYLLELDNEKYRKFKDIQHWIISRKRYPMNVLQKIEQSIITQYRNLFFDDGKVPKHIMDIFNTHAHVKCFSVNLCSDDEDNAENSSDIKEDDDDVIIVSTSPNTQDNVQPPTENPNQFFKSNDEEILSTTQCSKNKEQEVSFKHALEPEQNQCVKSNDEETSSATHCSKTTELEVFSKPSLEPSIIDEPICLDSDEEVLDDEVLMNTVPNEGELCVKEEQLFKRRGDFIDKVEEKEESEAFVQTKANYSNELSNVWRKPIEVAQLHQMQETDLNLENMNMNTDRWKHICEDLTKEIGIDVQQMLKSINLTSSQTGKNKNKSPNEDFYSSPNCTNKSPYEEFNTSPQYTNTGVPLTPYPVVNANVVPPNIYSMQTPILPQQTPLRLNLKDPRIVKLLEKSNTLQMISMGMPVRNVTTTTELPKSEPKTYGDYKRQKAERAKKAEELRRREEANKAEELKRIEEAKSAEALRKIEEAKRSEELRRIEETKKAEELKRIEKEKRAEELKRIEAAKRSEELRRIEETKKAEELKRIEKENSKRAEELKRIGIAKRAEELKRIEEAKKAEELKIIEEAKRAEELNRIEDAKKAEELKRIEEAKRVEKLKSIETEKRAEELKITEKAKRAEELKRMDEINMDTEMSSVNNQLDSFGRQQTDFRSIILNTILPYSDKILNVLKKDNDLQELTDKIAALGNSKKESDKKTGTNTTTGSHQISSFAVAAVNMSNQNTESANNVQNDVEEQTKCELYSKCTQKSNKRRQKENKSKPAYKRIRSISSSSSSSSTTSESSFMTSPTTPPSTSSTTTTTSKTARENQPLVCEPIIKLRRLSAETISKYTKTPVSESKTINIRLVEDVKRTMKTVHHLVKEKPIKLNVKYKNIDIHMTNNNTKFCVLCKSKPSDLTNHYKRVHKIESYVARLSRSAVQYLENNISFAQKLAKNTSQNVKKYKIKCAFCQDEIEDKFINFYKHFSIHTGEYAFQCDVCKLEKPYEFDIQSHKCHSKSCRNAAIRTLYQYPPNVLVIYLYCCKICNFVQLNEANTFKHLRDHHDKRQDDSSCITKYILTAINDEETCEKSAELETNYDLLMKDDDVEDIQVRNEAILEDITEKELVESNQLSGKQQDFKATISSGLGMVELPYTKYYKYSSVLNKNPTSVQQNDERPIVLSSVENFVNSSAAPCLEYIKTEYSDILPLQKENYSCKKLLQNSRKISYRQYPNGVSYFGLYKCMATDCLFSTDGKEEILQHLQEHLSSECPPKDCLLCGYCQLDAEICSTPEELIAHIQRNHQQSQFQCSVCCYRGISPSYVSEHFKHAHSEQELQFVYKCALDINLDTSVPENIAELLEENVEPLVCPLKDCVQSFHSVDWMKNHLMHAHFLLIKNESITALEKYACIYCTMNFFDLDKVKNHLATNHPDHQPYVCERVLLPGNEEDLLQNLTITFVSLPTIPAENIRHVKVKQESEKASNTTEVAIENQTECDTKPNLEQLVRTAEESVKLSLLKLIKNTGISPDLLYHCPQPTCGGFFSSYDLWYRHMSLRHCCLLSICPHCTNDKKTELPLLDFKEHFQQHCCHLYGCFHCGETFSNEQATRDHITLAHTNINTDSTTIQTAKVALYFNQSFNILLKSGQEKDRYTLLLELQEVIQNRCKYVEKLYYESLKTQWIVPVTATWLENFPSFRTNDRIKRKCFCRNCPFQTYDNELFYTHLRQTHQVNDNKFVCAKCDFHVACKNWDPIIDHIKMHVLNIHICSVCSFYHHDRQAIRAHLSQEHRFRDVPIVTLIRSSLNTQISIAIVFAQQRKTFSTINSCFCCDKSNSSWNALATHLKKTHHLTLQYFCEICDESLKLTECDVHFSNCHPTAALRVRCLIATNTQISMDSVMPLKLTIESNTNDALGVAIKQEPCDIDMDSDIELINDDDIVIANDMQMCETQKNPTVIRCVSVANLQRQHTTNGNFETLALPQSPLPVADPKPIRCVSVANLQSQHTNNGSFEMLTLPQPPLPVPVSIPQLQPQPMQQLQLQSQFIPQFVPQARHINPTKVTNAKTPLFTPPLAIHNKNPNFAGDYNYRPVEIVVNATAEKDGVARVSRGGKTPQYYREYRARKKAEREKEKFEMIAGSQTRKRKTAAEYQRARKKDSTSAISSISAGAPIITDESTISNSAGKDSAARVSRGGKTPQYYREYRARKKAEREKEKFEMIAGSQTKKRKTAGKYQRARKKDSTFTVSSISAGASITTDESTFVNSPITGGHSTRVDGLMAAGPPIDVDKINDSDNTHNSTDSRLCGAEKDGVARVSRGGKTPQYYREYRARKKAEREKEKFEMIAGSQTKKRKTAAKYQRARKKDSTSAISSISAGAPIITDESTIVNSPITA</sequence>
<keyword evidence="6" id="KW-0175">Coiled coil</keyword>
<dbReference type="PANTHER" id="PTHR24403">
    <property type="entry name" value="ZINC FINGER PROTEIN"/>
    <property type="match status" value="1"/>
</dbReference>
<feature type="region of interest" description="Disordered" evidence="7">
    <location>
        <begin position="799"/>
        <end position="862"/>
    </location>
</feature>
<evidence type="ECO:0000259" key="8">
    <source>
        <dbReference type="PROSITE" id="PS50157"/>
    </source>
</evidence>
<feature type="compositionally biased region" description="Basic residues" evidence="7">
    <location>
        <begin position="802"/>
        <end position="820"/>
    </location>
</feature>
<evidence type="ECO:0000256" key="7">
    <source>
        <dbReference type="SAM" id="MobiDB-lite"/>
    </source>
</evidence>
<dbReference type="PROSITE" id="PS50157">
    <property type="entry name" value="ZINC_FINGER_C2H2_2"/>
    <property type="match status" value="2"/>
</dbReference>
<feature type="coiled-coil region" evidence="6">
    <location>
        <begin position="479"/>
        <end position="623"/>
    </location>
</feature>
<dbReference type="RefSeq" id="XP_049302657.1">
    <property type="nucleotide sequence ID" value="XM_049446700.1"/>
</dbReference>
<feature type="region of interest" description="Disordered" evidence="7">
    <location>
        <begin position="359"/>
        <end position="392"/>
    </location>
</feature>
<evidence type="ECO:0000313" key="9">
    <source>
        <dbReference type="Proteomes" id="UP001652620"/>
    </source>
</evidence>
<dbReference type="SMART" id="SM00355">
    <property type="entry name" value="ZnF_C2H2"/>
    <property type="match status" value="16"/>
</dbReference>
<evidence type="ECO:0000313" key="13">
    <source>
        <dbReference type="RefSeq" id="XP_049302673.1"/>
    </source>
</evidence>
<feature type="region of interest" description="Disordered" evidence="7">
    <location>
        <begin position="2159"/>
        <end position="2180"/>
    </location>
</feature>
<dbReference type="RefSeq" id="XP_049302671.1">
    <property type="nucleotide sequence ID" value="XM_049446714.1"/>
</dbReference>
<dbReference type="RefSeq" id="XP_049302665.1">
    <property type="nucleotide sequence ID" value="XM_049446708.1"/>
</dbReference>
<keyword evidence="2" id="KW-0677">Repeat</keyword>
<dbReference type="RefSeq" id="XP_049302673.1">
    <property type="nucleotide sequence ID" value="XM_049446716.1"/>
</dbReference>
<feature type="compositionally biased region" description="Low complexity" evidence="7">
    <location>
        <begin position="821"/>
        <end position="856"/>
    </location>
</feature>
<name>A0ABM3J0A9_BACDO</name>
<dbReference type="PANTHER" id="PTHR24403:SF67">
    <property type="entry name" value="FI01116P-RELATED"/>
    <property type="match status" value="1"/>
</dbReference>
<dbReference type="Proteomes" id="UP001652620">
    <property type="component" value="Chromosome 1"/>
</dbReference>
<reference evidence="9 10" key="1">
    <citation type="submission" date="2025-05" db="UniProtKB">
        <authorList>
            <consortium name="RefSeq"/>
        </authorList>
    </citation>
    <scope>NUCLEOTIDE SEQUENCE [LARGE SCALE GENOMIC DNA]</scope>
    <source>
        <tissue evidence="10 11">Adult</tissue>
    </source>
</reference>
<accession>A0ABM3J0A9</accession>
<keyword evidence="1" id="KW-0479">Metal-binding</keyword>
<gene>
    <name evidence="10 11 12 13" type="primary">LOC105233358</name>
</gene>
<dbReference type="InterPro" id="IPR013087">
    <property type="entry name" value="Znf_C2H2_type"/>
</dbReference>
<evidence type="ECO:0000313" key="11">
    <source>
        <dbReference type="RefSeq" id="XP_049302665.1"/>
    </source>
</evidence>
<evidence type="ECO:0000256" key="3">
    <source>
        <dbReference type="ARBA" id="ARBA00022771"/>
    </source>
</evidence>
<keyword evidence="4" id="KW-0862">Zinc</keyword>
<keyword evidence="9" id="KW-1185">Reference proteome</keyword>
<dbReference type="PROSITE" id="PS00028">
    <property type="entry name" value="ZINC_FINGER_C2H2_1"/>
    <property type="match status" value="4"/>
</dbReference>
<protein>
    <submittedName>
        <fullName evidence="10 11">Uncharacterized protein LOC105233358 isoform X1</fullName>
    </submittedName>
</protein>
<feature type="compositionally biased region" description="Polar residues" evidence="7">
    <location>
        <begin position="374"/>
        <end position="392"/>
    </location>
</feature>
<proteinExistence type="predicted"/>
<keyword evidence="3 5" id="KW-0863">Zinc-finger</keyword>